<keyword evidence="4" id="KW-0732">Signal</keyword>
<name>A0A2N5JAY6_9BIFI</name>
<sequence length="505" mass="54680">MFLVSLLVFGVCGGMVYGMIFNHRVSLPGWPADGGFNAGGSVTIGLVEAPPSLDIRKLKDSDATAVQQALLGNVYESLLSLDENNRARPGVADSYTVSADGLTYTFTIRDGKTFSNGDRLDADDVVWSLQQTVSNHYAQADRLTGLKSVKANGANTVTVTLSEPNPDLPWLLAGRTGIVYDRDARYSYDTTAIGSGPFTVQSWDNGVSLTLKANGRYWGAKAKTGTVTLQYYQDDDAAVAALGRGDVDAITPVAASEKAALGRIGGVTVEQGESTHKIVLGFNNGADSILSDKRYRQGVRYAIDRGALAGALGGGRTLGGPLTPLEPGYEDLSGLYPHDTGRATDLLAYFFYISHRRTLTFVYPQRYGTQVGELLKQQLYPMNVDLDVKAVDDNTWKQTVQQGKQYDFTLFDMNDSHDLATLMDSGSFIGYESPAAQQLWAAARKSADETQYETAMRRLARQISDDSPVDWLCVRQPLTAYRQGVTGLPKTMTDLRLPLAGVAKG</sequence>
<evidence type="ECO:0000256" key="3">
    <source>
        <dbReference type="ARBA" id="ARBA00022448"/>
    </source>
</evidence>
<dbReference type="RefSeq" id="WP_165782713.1">
    <property type="nucleotide sequence ID" value="NZ_NMWU01000011.1"/>
</dbReference>
<dbReference type="Gene3D" id="3.40.190.10">
    <property type="entry name" value="Periplasmic binding protein-like II"/>
    <property type="match status" value="1"/>
</dbReference>
<dbReference type="GO" id="GO:0043190">
    <property type="term" value="C:ATP-binding cassette (ABC) transporter complex"/>
    <property type="evidence" value="ECO:0007669"/>
    <property type="project" value="InterPro"/>
</dbReference>
<dbReference type="SUPFAM" id="SSF53850">
    <property type="entry name" value="Periplasmic binding protein-like II"/>
    <property type="match status" value="1"/>
</dbReference>
<dbReference type="GO" id="GO:0042597">
    <property type="term" value="C:periplasmic space"/>
    <property type="evidence" value="ECO:0007669"/>
    <property type="project" value="UniProtKB-ARBA"/>
</dbReference>
<comment type="similarity">
    <text evidence="2">Belongs to the bacterial solute-binding protein 5 family.</text>
</comment>
<gene>
    <name evidence="6" type="ORF">Uis1B_0711</name>
</gene>
<evidence type="ECO:0000256" key="1">
    <source>
        <dbReference type="ARBA" id="ARBA00004196"/>
    </source>
</evidence>
<evidence type="ECO:0000313" key="6">
    <source>
        <dbReference type="EMBL" id="PLS31370.1"/>
    </source>
</evidence>
<comment type="subcellular location">
    <subcellularLocation>
        <location evidence="1">Cell envelope</location>
    </subcellularLocation>
</comment>
<comment type="caution">
    <text evidence="6">The sequence shown here is derived from an EMBL/GenBank/DDBJ whole genome shotgun (WGS) entry which is preliminary data.</text>
</comment>
<organism evidence="6 7">
    <name type="scientific">Bifidobacterium margollesii</name>
    <dbReference type="NCBI Taxonomy" id="2020964"/>
    <lineage>
        <taxon>Bacteria</taxon>
        <taxon>Bacillati</taxon>
        <taxon>Actinomycetota</taxon>
        <taxon>Actinomycetes</taxon>
        <taxon>Bifidobacteriales</taxon>
        <taxon>Bifidobacteriaceae</taxon>
        <taxon>Bifidobacterium</taxon>
    </lineage>
</organism>
<evidence type="ECO:0000259" key="5">
    <source>
        <dbReference type="Pfam" id="PF00496"/>
    </source>
</evidence>
<keyword evidence="3" id="KW-0813">Transport</keyword>
<dbReference type="PIRSF" id="PIRSF002741">
    <property type="entry name" value="MppA"/>
    <property type="match status" value="1"/>
</dbReference>
<dbReference type="Pfam" id="PF00496">
    <property type="entry name" value="SBP_bac_5"/>
    <property type="match status" value="1"/>
</dbReference>
<evidence type="ECO:0000256" key="2">
    <source>
        <dbReference type="ARBA" id="ARBA00005695"/>
    </source>
</evidence>
<dbReference type="GO" id="GO:0015833">
    <property type="term" value="P:peptide transport"/>
    <property type="evidence" value="ECO:0007669"/>
    <property type="project" value="TreeGrafter"/>
</dbReference>
<dbReference type="Proteomes" id="UP000235050">
    <property type="component" value="Unassembled WGS sequence"/>
</dbReference>
<dbReference type="Gene3D" id="3.10.105.10">
    <property type="entry name" value="Dipeptide-binding Protein, Domain 3"/>
    <property type="match status" value="1"/>
</dbReference>
<protein>
    <submittedName>
        <fullName evidence="6">ABC transporter substrate-binding protein</fullName>
    </submittedName>
</protein>
<reference evidence="6 7" key="1">
    <citation type="submission" date="2017-07" db="EMBL/GenBank/DDBJ databases">
        <title>Bifidobacterium novel species.</title>
        <authorList>
            <person name="Lugli G.A."/>
            <person name="Milani C."/>
            <person name="Duranti S."/>
            <person name="Mangifesta M."/>
        </authorList>
    </citation>
    <scope>NUCLEOTIDE SEQUENCE [LARGE SCALE GENOMIC DNA]</scope>
    <source>
        <strain evidence="7">Uis1B</strain>
    </source>
</reference>
<dbReference type="InterPro" id="IPR030678">
    <property type="entry name" value="Peptide/Ni-bd"/>
</dbReference>
<dbReference type="InterPro" id="IPR000914">
    <property type="entry name" value="SBP_5_dom"/>
</dbReference>
<proteinExistence type="inferred from homology"/>
<dbReference type="PANTHER" id="PTHR30290:SF10">
    <property type="entry name" value="PERIPLASMIC OLIGOPEPTIDE-BINDING PROTEIN-RELATED"/>
    <property type="match status" value="1"/>
</dbReference>
<dbReference type="PANTHER" id="PTHR30290">
    <property type="entry name" value="PERIPLASMIC BINDING COMPONENT OF ABC TRANSPORTER"/>
    <property type="match status" value="1"/>
</dbReference>
<dbReference type="GO" id="GO:1904680">
    <property type="term" value="F:peptide transmembrane transporter activity"/>
    <property type="evidence" value="ECO:0007669"/>
    <property type="project" value="TreeGrafter"/>
</dbReference>
<evidence type="ECO:0000256" key="4">
    <source>
        <dbReference type="ARBA" id="ARBA00022729"/>
    </source>
</evidence>
<dbReference type="EMBL" id="NMWU01000011">
    <property type="protein sequence ID" value="PLS31370.1"/>
    <property type="molecule type" value="Genomic_DNA"/>
</dbReference>
<dbReference type="GO" id="GO:0030313">
    <property type="term" value="C:cell envelope"/>
    <property type="evidence" value="ECO:0007669"/>
    <property type="project" value="UniProtKB-SubCell"/>
</dbReference>
<keyword evidence="7" id="KW-1185">Reference proteome</keyword>
<feature type="domain" description="Solute-binding protein family 5" evidence="5">
    <location>
        <begin position="88"/>
        <end position="415"/>
    </location>
</feature>
<accession>A0A2N5JAY6</accession>
<evidence type="ECO:0000313" key="7">
    <source>
        <dbReference type="Proteomes" id="UP000235050"/>
    </source>
</evidence>
<dbReference type="InterPro" id="IPR039424">
    <property type="entry name" value="SBP_5"/>
</dbReference>
<dbReference type="AlphaFoldDB" id="A0A2N5JAY6"/>